<protein>
    <submittedName>
        <fullName evidence="1">Uncharacterized protein</fullName>
    </submittedName>
</protein>
<reference evidence="1" key="2">
    <citation type="journal article" date="2023" name="IMA Fungus">
        <title>Comparative genomic study of the Penicillium genus elucidates a diverse pangenome and 15 lateral gene transfer events.</title>
        <authorList>
            <person name="Petersen C."/>
            <person name="Sorensen T."/>
            <person name="Nielsen M.R."/>
            <person name="Sondergaard T.E."/>
            <person name="Sorensen J.L."/>
            <person name="Fitzpatrick D.A."/>
            <person name="Frisvad J.C."/>
            <person name="Nielsen K.L."/>
        </authorList>
    </citation>
    <scope>NUCLEOTIDE SEQUENCE</scope>
    <source>
        <strain evidence="1">IBT 22155</strain>
    </source>
</reference>
<proteinExistence type="predicted"/>
<dbReference type="Proteomes" id="UP001149079">
    <property type="component" value="Unassembled WGS sequence"/>
</dbReference>
<dbReference type="EMBL" id="JAPQKL010000003">
    <property type="protein sequence ID" value="KAJ5138224.1"/>
    <property type="molecule type" value="Genomic_DNA"/>
</dbReference>
<gene>
    <name evidence="1" type="ORF">N7515_003072</name>
</gene>
<evidence type="ECO:0000313" key="1">
    <source>
        <dbReference type="EMBL" id="KAJ5138224.1"/>
    </source>
</evidence>
<evidence type="ECO:0000313" key="2">
    <source>
        <dbReference type="Proteomes" id="UP001149079"/>
    </source>
</evidence>
<sequence length="126" mass="14614">MRTYAQYVGNLPKKQYILSTALKDAAGLHNGYLDPSLEIAKGSKLIRWKLTDDKQVAVILVYYENGTVGPNVKRTYRFPFWLVDRFRNDSSVWNKTTSMYIRLISPSRQNMTEVIKWIMDAELYAG</sequence>
<dbReference type="AlphaFoldDB" id="A0A9W9L5D3"/>
<organism evidence="1 2">
    <name type="scientific">Penicillium bovifimosum</name>
    <dbReference type="NCBI Taxonomy" id="126998"/>
    <lineage>
        <taxon>Eukaryota</taxon>
        <taxon>Fungi</taxon>
        <taxon>Dikarya</taxon>
        <taxon>Ascomycota</taxon>
        <taxon>Pezizomycotina</taxon>
        <taxon>Eurotiomycetes</taxon>
        <taxon>Eurotiomycetidae</taxon>
        <taxon>Eurotiales</taxon>
        <taxon>Aspergillaceae</taxon>
        <taxon>Penicillium</taxon>
    </lineage>
</organism>
<dbReference type="RefSeq" id="XP_056522873.1">
    <property type="nucleotide sequence ID" value="XM_056663816.1"/>
</dbReference>
<accession>A0A9W9L5D3</accession>
<dbReference type="GeneID" id="81402986"/>
<keyword evidence="2" id="KW-1185">Reference proteome</keyword>
<comment type="caution">
    <text evidence="1">The sequence shown here is derived from an EMBL/GenBank/DDBJ whole genome shotgun (WGS) entry which is preliminary data.</text>
</comment>
<reference evidence="1" key="1">
    <citation type="submission" date="2022-11" db="EMBL/GenBank/DDBJ databases">
        <authorList>
            <person name="Petersen C."/>
        </authorList>
    </citation>
    <scope>NUCLEOTIDE SEQUENCE</scope>
    <source>
        <strain evidence="1">IBT 22155</strain>
    </source>
</reference>
<name>A0A9W9L5D3_9EURO</name>